<dbReference type="SUPFAM" id="SSF56112">
    <property type="entry name" value="Protein kinase-like (PK-like)"/>
    <property type="match status" value="1"/>
</dbReference>
<dbReference type="Pfam" id="PF00069">
    <property type="entry name" value="Pkinase"/>
    <property type="match status" value="1"/>
</dbReference>
<reference evidence="9" key="2">
    <citation type="submission" date="2023-06" db="EMBL/GenBank/DDBJ databases">
        <authorList>
            <person name="Ma L."/>
            <person name="Liu K.-W."/>
            <person name="Li Z."/>
            <person name="Hsiao Y.-Y."/>
            <person name="Qi Y."/>
            <person name="Fu T."/>
            <person name="Tang G."/>
            <person name="Zhang D."/>
            <person name="Sun W.-H."/>
            <person name="Liu D.-K."/>
            <person name="Li Y."/>
            <person name="Chen G.-Z."/>
            <person name="Liu X.-D."/>
            <person name="Liao X.-Y."/>
            <person name="Jiang Y.-T."/>
            <person name="Yu X."/>
            <person name="Hao Y."/>
            <person name="Huang J."/>
            <person name="Zhao X.-W."/>
            <person name="Ke S."/>
            <person name="Chen Y.-Y."/>
            <person name="Wu W.-L."/>
            <person name="Hsu J.-L."/>
            <person name="Lin Y.-F."/>
            <person name="Huang M.-D."/>
            <person name="Li C.-Y."/>
            <person name="Huang L."/>
            <person name="Wang Z.-W."/>
            <person name="Zhao X."/>
            <person name="Zhong W.-Y."/>
            <person name="Peng D.-H."/>
            <person name="Ahmad S."/>
            <person name="Lan S."/>
            <person name="Zhang J.-S."/>
            <person name="Tsai W.-C."/>
            <person name="Van De Peer Y."/>
            <person name="Liu Z.-J."/>
        </authorList>
    </citation>
    <scope>NUCLEOTIDE SEQUENCE</scope>
    <source>
        <strain evidence="9">CP</strain>
        <tissue evidence="9">Leaves</tissue>
    </source>
</reference>
<evidence type="ECO:0000256" key="4">
    <source>
        <dbReference type="ARBA" id="ARBA00022777"/>
    </source>
</evidence>
<dbReference type="GO" id="GO:0005524">
    <property type="term" value="F:ATP binding"/>
    <property type="evidence" value="ECO:0007669"/>
    <property type="project" value="UniProtKB-KW"/>
</dbReference>
<evidence type="ECO:0000256" key="2">
    <source>
        <dbReference type="ARBA" id="ARBA00022679"/>
    </source>
</evidence>
<dbReference type="SMART" id="SM00220">
    <property type="entry name" value="S_TKc"/>
    <property type="match status" value="1"/>
</dbReference>
<evidence type="ECO:0000256" key="3">
    <source>
        <dbReference type="ARBA" id="ARBA00022741"/>
    </source>
</evidence>
<dbReference type="Gene3D" id="1.10.510.10">
    <property type="entry name" value="Transferase(Phosphotransferase) domain 1"/>
    <property type="match status" value="1"/>
</dbReference>
<keyword evidence="5" id="KW-0067">ATP-binding</keyword>
<evidence type="ECO:0000313" key="10">
    <source>
        <dbReference type="Proteomes" id="UP001180020"/>
    </source>
</evidence>
<dbReference type="GO" id="GO:0005634">
    <property type="term" value="C:nucleus"/>
    <property type="evidence" value="ECO:0007669"/>
    <property type="project" value="TreeGrafter"/>
</dbReference>
<evidence type="ECO:0000256" key="5">
    <source>
        <dbReference type="ARBA" id="ARBA00022840"/>
    </source>
</evidence>
<feature type="domain" description="Protein kinase" evidence="8">
    <location>
        <begin position="11"/>
        <end position="212"/>
    </location>
</feature>
<accession>A0AAV9C8M7</accession>
<dbReference type="InterPro" id="IPR011009">
    <property type="entry name" value="Kinase-like_dom_sf"/>
</dbReference>
<gene>
    <name evidence="9" type="primary">CDKB1-1</name>
    <name evidence="9" type="ORF">QJS10_CPB20g00023</name>
</gene>
<feature type="transmembrane region" description="Helical" evidence="7">
    <location>
        <begin position="73"/>
        <end position="94"/>
    </location>
</feature>
<dbReference type="GO" id="GO:0004693">
    <property type="term" value="F:cyclin-dependent protein serine/threonine kinase activity"/>
    <property type="evidence" value="ECO:0007669"/>
    <property type="project" value="TreeGrafter"/>
</dbReference>
<dbReference type="GO" id="GO:0010389">
    <property type="term" value="P:regulation of G2/M transition of mitotic cell cycle"/>
    <property type="evidence" value="ECO:0007669"/>
    <property type="project" value="TreeGrafter"/>
</dbReference>
<dbReference type="GO" id="GO:0000307">
    <property type="term" value="C:cyclin-dependent protein kinase holoenzyme complex"/>
    <property type="evidence" value="ECO:0007669"/>
    <property type="project" value="TreeGrafter"/>
</dbReference>
<dbReference type="InterPro" id="IPR000719">
    <property type="entry name" value="Prot_kinase_dom"/>
</dbReference>
<reference evidence="9" key="1">
    <citation type="journal article" date="2023" name="Nat. Commun.">
        <title>Diploid and tetraploid genomes of Acorus and the evolution of monocots.</title>
        <authorList>
            <person name="Ma L."/>
            <person name="Liu K.W."/>
            <person name="Li Z."/>
            <person name="Hsiao Y.Y."/>
            <person name="Qi Y."/>
            <person name="Fu T."/>
            <person name="Tang G.D."/>
            <person name="Zhang D."/>
            <person name="Sun W.H."/>
            <person name="Liu D.K."/>
            <person name="Li Y."/>
            <person name="Chen G.Z."/>
            <person name="Liu X.D."/>
            <person name="Liao X.Y."/>
            <person name="Jiang Y.T."/>
            <person name="Yu X."/>
            <person name="Hao Y."/>
            <person name="Huang J."/>
            <person name="Zhao X.W."/>
            <person name="Ke S."/>
            <person name="Chen Y.Y."/>
            <person name="Wu W.L."/>
            <person name="Hsu J.L."/>
            <person name="Lin Y.F."/>
            <person name="Huang M.D."/>
            <person name="Li C.Y."/>
            <person name="Huang L."/>
            <person name="Wang Z.W."/>
            <person name="Zhao X."/>
            <person name="Zhong W.Y."/>
            <person name="Peng D.H."/>
            <person name="Ahmad S."/>
            <person name="Lan S."/>
            <person name="Zhang J.S."/>
            <person name="Tsai W.C."/>
            <person name="Van de Peer Y."/>
            <person name="Liu Z.J."/>
        </authorList>
    </citation>
    <scope>NUCLEOTIDE SEQUENCE</scope>
    <source>
        <strain evidence="9">CP</strain>
    </source>
</reference>
<keyword evidence="1" id="KW-0723">Serine/threonine-protein kinase</keyword>
<dbReference type="GO" id="GO:0007165">
    <property type="term" value="P:signal transduction"/>
    <property type="evidence" value="ECO:0007669"/>
    <property type="project" value="TreeGrafter"/>
</dbReference>
<evidence type="ECO:0000259" key="8">
    <source>
        <dbReference type="PROSITE" id="PS50011"/>
    </source>
</evidence>
<feature type="transmembrane region" description="Helical" evidence="7">
    <location>
        <begin position="100"/>
        <end position="117"/>
    </location>
</feature>
<name>A0AAV9C8M7_ACOCL</name>
<evidence type="ECO:0000256" key="1">
    <source>
        <dbReference type="ARBA" id="ARBA00022527"/>
    </source>
</evidence>
<proteinExistence type="predicted"/>
<keyword evidence="4 9" id="KW-0418">Kinase</keyword>
<dbReference type="PANTHER" id="PTHR24056:SF254">
    <property type="entry name" value="CYCLIN-DEPENDENT KINASE 2"/>
    <property type="match status" value="1"/>
</dbReference>
<keyword evidence="7" id="KW-1133">Transmembrane helix</keyword>
<evidence type="ECO:0000313" key="9">
    <source>
        <dbReference type="EMBL" id="KAK1285110.1"/>
    </source>
</evidence>
<sequence length="212" mass="25156">MWNPEFGKENLEKLEKMEEGEDNKVYKAWQKTTGKLLLIKKYKNLWLDEDGTLPPSRLCEIIDFEALSESSNVLRFTFILPCPLYHACCPAFFYHLSFQQVHLFFCFFAFFSLLYWYKNEKPSLYMIFEYLDMDLKKFIDSNPTPLQPNLVQSFMYQLCKGVAHWHKFVMFHRDLNPQNLLVETEKRILKIADLGLGTPFPDIFDNVSYEVG</sequence>
<protein>
    <submittedName>
        <fullName evidence="9">Cyclin-dependent kinase B1-1</fullName>
    </submittedName>
</protein>
<dbReference type="EMBL" id="JAUJYO010000020">
    <property type="protein sequence ID" value="KAK1285110.1"/>
    <property type="molecule type" value="Genomic_DNA"/>
</dbReference>
<dbReference type="PANTHER" id="PTHR24056">
    <property type="entry name" value="CELL DIVISION PROTEIN KINASE"/>
    <property type="match status" value="1"/>
</dbReference>
<dbReference type="Proteomes" id="UP001180020">
    <property type="component" value="Unassembled WGS sequence"/>
</dbReference>
<keyword evidence="7" id="KW-0472">Membrane</keyword>
<organism evidence="9 10">
    <name type="scientific">Acorus calamus</name>
    <name type="common">Sweet flag</name>
    <dbReference type="NCBI Taxonomy" id="4465"/>
    <lineage>
        <taxon>Eukaryota</taxon>
        <taxon>Viridiplantae</taxon>
        <taxon>Streptophyta</taxon>
        <taxon>Embryophyta</taxon>
        <taxon>Tracheophyta</taxon>
        <taxon>Spermatophyta</taxon>
        <taxon>Magnoliopsida</taxon>
        <taxon>Liliopsida</taxon>
        <taxon>Acoraceae</taxon>
        <taxon>Acorus</taxon>
    </lineage>
</organism>
<dbReference type="AlphaFoldDB" id="A0AAV9C8M7"/>
<keyword evidence="7" id="KW-0812">Transmembrane</keyword>
<comment type="catalytic activity">
    <reaction evidence="6">
        <text>[DNA-directed RNA polymerase] + ATP = phospho-[DNA-directed RNA polymerase] + ADP + H(+)</text>
        <dbReference type="Rhea" id="RHEA:10216"/>
        <dbReference type="Rhea" id="RHEA-COMP:11321"/>
        <dbReference type="Rhea" id="RHEA-COMP:11322"/>
        <dbReference type="ChEBI" id="CHEBI:15378"/>
        <dbReference type="ChEBI" id="CHEBI:30616"/>
        <dbReference type="ChEBI" id="CHEBI:43176"/>
        <dbReference type="ChEBI" id="CHEBI:68546"/>
        <dbReference type="ChEBI" id="CHEBI:456216"/>
        <dbReference type="EC" id="2.7.11.23"/>
    </reaction>
</comment>
<dbReference type="InterPro" id="IPR050108">
    <property type="entry name" value="CDK"/>
</dbReference>
<keyword evidence="10" id="KW-1185">Reference proteome</keyword>
<dbReference type="PROSITE" id="PS50011">
    <property type="entry name" value="PROTEIN_KINASE_DOM"/>
    <property type="match status" value="1"/>
</dbReference>
<keyword evidence="3" id="KW-0547">Nucleotide-binding</keyword>
<evidence type="ECO:0000256" key="7">
    <source>
        <dbReference type="SAM" id="Phobius"/>
    </source>
</evidence>
<keyword evidence="2" id="KW-0808">Transferase</keyword>
<dbReference type="GO" id="GO:0000082">
    <property type="term" value="P:G1/S transition of mitotic cell cycle"/>
    <property type="evidence" value="ECO:0007669"/>
    <property type="project" value="TreeGrafter"/>
</dbReference>
<dbReference type="GO" id="GO:0030332">
    <property type="term" value="F:cyclin binding"/>
    <property type="evidence" value="ECO:0007669"/>
    <property type="project" value="TreeGrafter"/>
</dbReference>
<comment type="caution">
    <text evidence="9">The sequence shown here is derived from an EMBL/GenBank/DDBJ whole genome shotgun (WGS) entry which is preliminary data.</text>
</comment>
<dbReference type="GO" id="GO:0008353">
    <property type="term" value="F:RNA polymerase II CTD heptapeptide repeat kinase activity"/>
    <property type="evidence" value="ECO:0007669"/>
    <property type="project" value="UniProtKB-EC"/>
</dbReference>
<evidence type="ECO:0000256" key="6">
    <source>
        <dbReference type="ARBA" id="ARBA00049280"/>
    </source>
</evidence>
<dbReference type="GO" id="GO:0005737">
    <property type="term" value="C:cytoplasm"/>
    <property type="evidence" value="ECO:0007669"/>
    <property type="project" value="TreeGrafter"/>
</dbReference>